<evidence type="ECO:0000313" key="1">
    <source>
        <dbReference type="EMBL" id="MEJ7138777.1"/>
    </source>
</evidence>
<proteinExistence type="predicted"/>
<comment type="caution">
    <text evidence="1">The sequence shown here is derived from an EMBL/GenBank/DDBJ whole genome shotgun (WGS) entry which is preliminary data.</text>
</comment>
<sequence length="127" mass="13896">MTRRRSPAQRLAEQTTALALAAPQVVAHRVGRMMTAGPMPSARDQAEFQRMTSEKVLAFNQSWAAMMLQGSAAMTQAWMKMCLQPGQAMKWPSAATVNPWLNVLNAGMNPVRSKAVANAKRLGRTGR</sequence>
<keyword evidence="2" id="KW-1185">Reference proteome</keyword>
<accession>A0ACC6P3Q7</accession>
<evidence type="ECO:0000313" key="2">
    <source>
        <dbReference type="Proteomes" id="UP001364695"/>
    </source>
</evidence>
<dbReference type="EMBL" id="JAWDIE010000015">
    <property type="protein sequence ID" value="MEJ7138777.1"/>
    <property type="molecule type" value="Genomic_DNA"/>
</dbReference>
<protein>
    <submittedName>
        <fullName evidence="1">Uncharacterized protein</fullName>
    </submittedName>
</protein>
<reference evidence="1" key="1">
    <citation type="submission" date="2023-10" db="EMBL/GenBank/DDBJ databases">
        <title>Amphibacter perezi, gen. nov., sp. nov. a novel taxa of the family Comamonadaceae, class Betaproteobacteria isolated from the skin microbiota of Pelophylax perezi from different populations.</title>
        <authorList>
            <person name="Costa S."/>
            <person name="Proenca D.N."/>
            <person name="Lopes I."/>
            <person name="Morais P.V."/>
        </authorList>
    </citation>
    <scope>NUCLEOTIDE SEQUENCE</scope>
    <source>
        <strain evidence="1">SL12-8</strain>
    </source>
</reference>
<dbReference type="Proteomes" id="UP001364695">
    <property type="component" value="Unassembled WGS sequence"/>
</dbReference>
<name>A0ACC6P3Q7_9BURK</name>
<gene>
    <name evidence="1" type="ORF">RV045_10125</name>
</gene>
<organism evidence="1 2">
    <name type="scientific">Amphibiibacter pelophylacis</name>
    <dbReference type="NCBI Taxonomy" id="1799477"/>
    <lineage>
        <taxon>Bacteria</taxon>
        <taxon>Pseudomonadati</taxon>
        <taxon>Pseudomonadota</taxon>
        <taxon>Betaproteobacteria</taxon>
        <taxon>Burkholderiales</taxon>
        <taxon>Sphaerotilaceae</taxon>
        <taxon>Amphibiibacter</taxon>
    </lineage>
</organism>